<keyword evidence="3" id="KW-0813">Transport</keyword>
<feature type="transmembrane region" description="Helical" evidence="7">
    <location>
        <begin position="177"/>
        <end position="201"/>
    </location>
</feature>
<dbReference type="GO" id="GO:0015297">
    <property type="term" value="F:antiporter activity"/>
    <property type="evidence" value="ECO:0007669"/>
    <property type="project" value="InterPro"/>
</dbReference>
<comment type="subcellular location">
    <subcellularLocation>
        <location evidence="1">Membrane</location>
        <topology evidence="1">Multi-pass membrane protein</topology>
    </subcellularLocation>
</comment>
<keyword evidence="5 7" id="KW-1133">Transmembrane helix</keyword>
<feature type="transmembrane region" description="Helical" evidence="7">
    <location>
        <begin position="54"/>
        <end position="74"/>
    </location>
</feature>
<evidence type="ECO:0000256" key="4">
    <source>
        <dbReference type="ARBA" id="ARBA00022692"/>
    </source>
</evidence>
<feature type="transmembrane region" description="Helical" evidence="7">
    <location>
        <begin position="238"/>
        <end position="254"/>
    </location>
</feature>
<accession>X1CXC2</accession>
<evidence type="ECO:0000256" key="7">
    <source>
        <dbReference type="SAM" id="Phobius"/>
    </source>
</evidence>
<dbReference type="PANTHER" id="PTHR42751:SF3">
    <property type="entry name" value="SODIUM_GLUTAMATE SYMPORTER"/>
    <property type="match status" value="1"/>
</dbReference>
<feature type="transmembrane region" description="Helical" evidence="7">
    <location>
        <begin position="30"/>
        <end position="48"/>
    </location>
</feature>
<comment type="similarity">
    <text evidence="2">Belongs to the monovalent cation:proton antiporter 2 (CPA2) transporter (TC 2.A.37) family.</text>
</comment>
<feature type="domain" description="Cation/H+ exchanger transmembrane" evidence="8">
    <location>
        <begin position="13"/>
        <end position="323"/>
    </location>
</feature>
<feature type="transmembrane region" description="Helical" evidence="7">
    <location>
        <begin position="266"/>
        <end position="285"/>
    </location>
</feature>
<feature type="transmembrane region" description="Helical" evidence="7">
    <location>
        <begin position="291"/>
        <end position="315"/>
    </location>
</feature>
<feature type="transmembrane region" description="Helical" evidence="7">
    <location>
        <begin position="114"/>
        <end position="134"/>
    </location>
</feature>
<organism evidence="9">
    <name type="scientific">marine sediment metagenome</name>
    <dbReference type="NCBI Taxonomy" id="412755"/>
    <lineage>
        <taxon>unclassified sequences</taxon>
        <taxon>metagenomes</taxon>
        <taxon>ecological metagenomes</taxon>
    </lineage>
</organism>
<dbReference type="GO" id="GO:0016020">
    <property type="term" value="C:membrane"/>
    <property type="evidence" value="ECO:0007669"/>
    <property type="project" value="UniProtKB-SubCell"/>
</dbReference>
<dbReference type="EMBL" id="BART01010445">
    <property type="protein sequence ID" value="GAG88871.1"/>
    <property type="molecule type" value="Genomic_DNA"/>
</dbReference>
<evidence type="ECO:0000313" key="9">
    <source>
        <dbReference type="EMBL" id="GAG88871.1"/>
    </source>
</evidence>
<dbReference type="Gene3D" id="1.20.1530.20">
    <property type="match status" value="1"/>
</dbReference>
<evidence type="ECO:0000256" key="6">
    <source>
        <dbReference type="ARBA" id="ARBA00023136"/>
    </source>
</evidence>
<comment type="caution">
    <text evidence="9">The sequence shown here is derived from an EMBL/GenBank/DDBJ whole genome shotgun (WGS) entry which is preliminary data.</text>
</comment>
<proteinExistence type="inferred from homology"/>
<protein>
    <recommendedName>
        <fullName evidence="8">Cation/H+ exchanger transmembrane domain-containing protein</fullName>
    </recommendedName>
</protein>
<dbReference type="GO" id="GO:1902600">
    <property type="term" value="P:proton transmembrane transport"/>
    <property type="evidence" value="ECO:0007669"/>
    <property type="project" value="InterPro"/>
</dbReference>
<feature type="transmembrane region" description="Helical" evidence="7">
    <location>
        <begin position="81"/>
        <end position="102"/>
    </location>
</feature>
<evidence type="ECO:0000256" key="1">
    <source>
        <dbReference type="ARBA" id="ARBA00004141"/>
    </source>
</evidence>
<evidence type="ECO:0000256" key="2">
    <source>
        <dbReference type="ARBA" id="ARBA00005551"/>
    </source>
</evidence>
<evidence type="ECO:0000256" key="5">
    <source>
        <dbReference type="ARBA" id="ARBA00022989"/>
    </source>
</evidence>
<dbReference type="AlphaFoldDB" id="X1CXC2"/>
<feature type="non-terminal residue" evidence="9">
    <location>
        <position position="324"/>
    </location>
</feature>
<feature type="transmembrane region" description="Helical" evidence="7">
    <location>
        <begin position="6"/>
        <end position="25"/>
    </location>
</feature>
<name>X1CXC2_9ZZZZ</name>
<keyword evidence="6 7" id="KW-0472">Membrane</keyword>
<evidence type="ECO:0000259" key="8">
    <source>
        <dbReference type="Pfam" id="PF00999"/>
    </source>
</evidence>
<sequence>MESAFVELSLIVAIATIVAAIARLLKQPLIIAYIVAGILASPYFLGLMESAETVASFAQIGVTLLLFIVGLQLNPQVLKKLGGVSLIVGLGQVIVTGFLGYFLAKALGFTGASLWYIAAAVTFSSTIIIMKLITDKGELNSLYGRLSVGLLIIQDIVVVFILLFVSSNSAGLSFGELVFGTLFKAILLFVPLALFSMYILPRIVKFVAETKELLFLFSFGWAFFVAAIFFYFEFSIEIGALAAGVTLASSPFKDQISSKVRPIRDFFVILFFVWLGSQIVVTNLSELLIPVIAISLFILIIEPLIVIALLGYLGFTRRTAFMTG</sequence>
<feature type="transmembrane region" description="Helical" evidence="7">
    <location>
        <begin position="213"/>
        <end position="232"/>
    </location>
</feature>
<dbReference type="PANTHER" id="PTHR42751">
    <property type="entry name" value="SODIUM/HYDROGEN EXCHANGER FAMILY/TRKA DOMAIN PROTEIN"/>
    <property type="match status" value="1"/>
</dbReference>
<keyword evidence="4 7" id="KW-0812">Transmembrane</keyword>
<evidence type="ECO:0000256" key="3">
    <source>
        <dbReference type="ARBA" id="ARBA00022448"/>
    </source>
</evidence>
<dbReference type="InterPro" id="IPR038770">
    <property type="entry name" value="Na+/solute_symporter_sf"/>
</dbReference>
<gene>
    <name evidence="9" type="ORF">S01H4_22702</name>
</gene>
<feature type="transmembrane region" description="Helical" evidence="7">
    <location>
        <begin position="146"/>
        <end position="165"/>
    </location>
</feature>
<reference evidence="9" key="1">
    <citation type="journal article" date="2014" name="Front. Microbiol.">
        <title>High frequency of phylogenetically diverse reductive dehalogenase-homologous genes in deep subseafloor sedimentary metagenomes.</title>
        <authorList>
            <person name="Kawai M."/>
            <person name="Futagami T."/>
            <person name="Toyoda A."/>
            <person name="Takaki Y."/>
            <person name="Nishi S."/>
            <person name="Hori S."/>
            <person name="Arai W."/>
            <person name="Tsubouchi T."/>
            <person name="Morono Y."/>
            <person name="Uchiyama I."/>
            <person name="Ito T."/>
            <person name="Fujiyama A."/>
            <person name="Inagaki F."/>
            <person name="Takami H."/>
        </authorList>
    </citation>
    <scope>NUCLEOTIDE SEQUENCE</scope>
    <source>
        <strain evidence="9">Expedition CK06-06</strain>
    </source>
</reference>
<dbReference type="Pfam" id="PF00999">
    <property type="entry name" value="Na_H_Exchanger"/>
    <property type="match status" value="1"/>
</dbReference>
<dbReference type="InterPro" id="IPR006153">
    <property type="entry name" value="Cation/H_exchanger_TM"/>
</dbReference>